<proteinExistence type="predicted"/>
<evidence type="ECO:0000256" key="1">
    <source>
        <dbReference type="ARBA" id="ARBA00022884"/>
    </source>
</evidence>
<feature type="compositionally biased region" description="Polar residues" evidence="2">
    <location>
        <begin position="218"/>
        <end position="228"/>
    </location>
</feature>
<gene>
    <name evidence="4" type="primary">FGENESH: predicted gene_6.217</name>
    <name evidence="4" type="ORF">BN2166_0032950</name>
</gene>
<dbReference type="OMA" id="DFKNCCN"/>
<feature type="compositionally biased region" description="Low complexity" evidence="2">
    <location>
        <begin position="565"/>
        <end position="579"/>
    </location>
</feature>
<feature type="compositionally biased region" description="Polar residues" evidence="2">
    <location>
        <begin position="243"/>
        <end position="254"/>
    </location>
</feature>
<accession>A0A0K3CCG2</accession>
<dbReference type="STRING" id="5286.A0A0K3CCG2"/>
<organism evidence="4 5">
    <name type="scientific">Rhodotorula toruloides</name>
    <name type="common">Yeast</name>
    <name type="synonym">Rhodosporidium toruloides</name>
    <dbReference type="NCBI Taxonomy" id="5286"/>
    <lineage>
        <taxon>Eukaryota</taxon>
        <taxon>Fungi</taxon>
        <taxon>Dikarya</taxon>
        <taxon>Basidiomycota</taxon>
        <taxon>Pucciniomycotina</taxon>
        <taxon>Microbotryomycetes</taxon>
        <taxon>Sporidiobolales</taxon>
        <taxon>Sporidiobolaceae</taxon>
        <taxon>Rhodotorula</taxon>
    </lineage>
</organism>
<feature type="domain" description="Mei2-like C-terminal RNA recognition motif" evidence="3">
    <location>
        <begin position="659"/>
        <end position="708"/>
    </location>
</feature>
<feature type="compositionally biased region" description="Polar residues" evidence="2">
    <location>
        <begin position="174"/>
        <end position="184"/>
    </location>
</feature>
<dbReference type="PANTHER" id="PTHR23189">
    <property type="entry name" value="RNA RECOGNITION MOTIF-CONTAINING"/>
    <property type="match status" value="1"/>
</dbReference>
<feature type="region of interest" description="Disordered" evidence="2">
    <location>
        <begin position="1"/>
        <end position="265"/>
    </location>
</feature>
<dbReference type="AlphaFoldDB" id="A0A0K3CCG2"/>
<dbReference type="InterPro" id="IPR007201">
    <property type="entry name" value="Mei2-like_Rrm_C"/>
</dbReference>
<feature type="compositionally biased region" description="Polar residues" evidence="2">
    <location>
        <begin position="18"/>
        <end position="34"/>
    </location>
</feature>
<evidence type="ECO:0000313" key="5">
    <source>
        <dbReference type="Proteomes" id="UP000199069"/>
    </source>
</evidence>
<name>A0A0K3CCG2_RHOTO</name>
<protein>
    <submittedName>
        <fullName evidence="4">BY PROTMAP: gi|472585233|gb|EMS22799.1| meiosis protein Mei2 [Rhodosporidium toruloides NP11] gi|647399998|emb|CDR45056.1| RHTO0S10e04588g1_1 [Rhodosporidium toruloides]</fullName>
    </submittedName>
</protein>
<keyword evidence="5" id="KW-1185">Reference proteome</keyword>
<evidence type="ECO:0000256" key="2">
    <source>
        <dbReference type="SAM" id="MobiDB-lite"/>
    </source>
</evidence>
<evidence type="ECO:0000259" key="3">
    <source>
        <dbReference type="Pfam" id="PF04059"/>
    </source>
</evidence>
<keyword evidence="1" id="KW-0694">RNA-binding</keyword>
<reference evidence="4 5" key="1">
    <citation type="submission" date="2015-07" db="EMBL/GenBank/DDBJ databases">
        <authorList>
            <person name="Cajimat M.N.B."/>
            <person name="Milazzo M.L."/>
            <person name="Fulhorst C.F."/>
        </authorList>
    </citation>
    <scope>NUCLEOTIDE SEQUENCE [LARGE SCALE GENOMIC DNA]</scope>
    <source>
        <strain evidence="4">Single colony</strain>
    </source>
</reference>
<evidence type="ECO:0000313" key="4">
    <source>
        <dbReference type="EMBL" id="CTR07434.1"/>
    </source>
</evidence>
<dbReference type="EMBL" id="CWKI01000006">
    <property type="protein sequence ID" value="CTR07434.1"/>
    <property type="molecule type" value="Genomic_DNA"/>
</dbReference>
<dbReference type="Pfam" id="PF04059">
    <property type="entry name" value="RRM_2"/>
    <property type="match status" value="1"/>
</dbReference>
<feature type="region of interest" description="Disordered" evidence="2">
    <location>
        <begin position="565"/>
        <end position="600"/>
    </location>
</feature>
<sequence length="781" mass="84001">MSGPPTAPTAGDVFSDSFHPSSLASRGHTATASSQDKRSLVPACKSWFSPSDGMRGPGEALESVREDDEEDEVGMASHGKSEATRSRMHPPRFDSPPPSPAPQHRKPVFASPAAISTPAHSPWIMRSGSDFQQASSAANSPSGPPRFASPADTPSKTRFARLDEDPLLSPSKPSPRQTASSPTTPLRPGQWATTFGPPRASPAKAGEAASWTWPARPNINQVSHSTSEGVADSPHKSEHGWGNSPSKATPTKRTGQAAPLVASPPKAINQVKDNVVATRYVLISHLDRDLSETDLREIVLTQCKGLSMRGCFTAFLRAVGQVVLVFHDVRDALTAVRNFKLRFELSRSVFAQSSTVANAGCITRESFEELAGQEPSNPLLSPTEGVLVFTLRGPTSTPYFTPLPLLASFGEIRALKVVEEHLHVVEYWDDRAAQTACQRLDGKQSGGARFGCSFEPAVASLDLPDWAELTTAPNNSTSPSDNFFTPPFVPTRPSNFPAAPASWIPPSAIPTPSQTPQVAQFVPHDPFASGFAPSRPASAILAAPSTTGMVYQPTPSPIPSFQYSAAPSPVAQPSASAGPAEHDIPPHKQATPPLPRLERKSRVGRDFGIVRDDKIPSGNVLVFERIERGIDMRTTLMIKNIPNKMKDYEVMKFIDEANGFVNFTSTTALLQFAKARLGTRWNKCGSDKLCVMSYANIQGKASLIAHFKNSSVLDQDESRRPKLFVSSGPRTGEPEAFPACDDPVRKARSAMNASNVGLFPSHKPVFKVAKAFKGLQISDES</sequence>
<dbReference type="Proteomes" id="UP000199069">
    <property type="component" value="Unassembled WGS sequence"/>
</dbReference>
<dbReference type="GO" id="GO:0003723">
    <property type="term" value="F:RNA binding"/>
    <property type="evidence" value="ECO:0007669"/>
    <property type="project" value="UniProtKB-KW"/>
</dbReference>